<feature type="domain" description="Homing endonuclease LAGLIDADG" evidence="1">
    <location>
        <begin position="22"/>
        <end position="195"/>
    </location>
</feature>
<dbReference type="InterPro" id="IPR004860">
    <property type="entry name" value="LAGLIDADG_dom"/>
</dbReference>
<protein>
    <submittedName>
        <fullName evidence="2">Putative LAGLIDADG homing endonuclease</fullName>
    </submittedName>
</protein>
<dbReference type="Pfam" id="PF03161">
    <property type="entry name" value="LAGLIDADG_2"/>
    <property type="match status" value="1"/>
</dbReference>
<geneLocation type="chloroplast" evidence="2"/>
<dbReference type="GO" id="GO:0045292">
    <property type="term" value="P:mRNA cis splicing, via spliceosome"/>
    <property type="evidence" value="ECO:0007669"/>
    <property type="project" value="TreeGrafter"/>
</dbReference>
<gene>
    <name evidence="2" type="primary">ORF1</name>
</gene>
<dbReference type="GO" id="GO:0004519">
    <property type="term" value="F:endonuclease activity"/>
    <property type="evidence" value="ECO:0007669"/>
    <property type="project" value="UniProtKB-KW"/>
</dbReference>
<keyword evidence="2" id="KW-0255">Endonuclease</keyword>
<dbReference type="GeneID" id="44139502"/>
<dbReference type="RefSeq" id="YP_009729355.1">
    <property type="nucleotide sequence ID" value="NC_045914.1"/>
</dbReference>
<keyword evidence="2" id="KW-0378">Hydrolase</keyword>
<dbReference type="AlphaFoldDB" id="A0A6B9VWK2"/>
<dbReference type="GO" id="GO:0048564">
    <property type="term" value="P:photosystem I assembly"/>
    <property type="evidence" value="ECO:0007669"/>
    <property type="project" value="TreeGrafter"/>
</dbReference>
<dbReference type="SUPFAM" id="SSF55608">
    <property type="entry name" value="Homing endonucleases"/>
    <property type="match status" value="1"/>
</dbReference>
<dbReference type="PANTHER" id="PTHR47539">
    <property type="entry name" value="PENTATRICOPEPTIDE REPEAT-CONTAINING PROTEIN OTP51, CHLOROPLASTIC"/>
    <property type="match status" value="1"/>
</dbReference>
<dbReference type="PANTHER" id="PTHR47539:SF1">
    <property type="entry name" value="PENTATRICOPEPTIDE REPEAT-CONTAINING PROTEIN OTP51, CHLOROPLASTIC"/>
    <property type="match status" value="1"/>
</dbReference>
<dbReference type="EMBL" id="MH745228">
    <property type="protein sequence ID" value="QHQ73267.1"/>
    <property type="molecule type" value="Genomic_DNA"/>
</dbReference>
<dbReference type="InterPro" id="IPR027434">
    <property type="entry name" value="Homing_endonucl"/>
</dbReference>
<name>A0A6B9VWK2_9CHLO</name>
<dbReference type="Gene3D" id="3.10.28.10">
    <property type="entry name" value="Homing endonucleases"/>
    <property type="match status" value="2"/>
</dbReference>
<reference evidence="2" key="1">
    <citation type="journal article" date="2019" name="BMC Genomics">
        <title>Promising prospects of nanopore sequencing for algal hologenomics and structural variation discovery.</title>
        <authorList>
            <person name="Sauvage T."/>
            <person name="Schmidt W.E."/>
            <person name="Yoon H.S."/>
            <person name="Paul V.J."/>
            <person name="Fredericq S."/>
        </authorList>
    </citation>
    <scope>NUCLEOTIDE SEQUENCE</scope>
</reference>
<evidence type="ECO:0000313" key="2">
    <source>
        <dbReference type="EMBL" id="QHQ73267.1"/>
    </source>
</evidence>
<organism evidence="2">
    <name type="scientific">Caulerpa ashmeadii</name>
    <dbReference type="NCBI Taxonomy" id="177078"/>
    <lineage>
        <taxon>Eukaryota</taxon>
        <taxon>Viridiplantae</taxon>
        <taxon>Chlorophyta</taxon>
        <taxon>core chlorophytes</taxon>
        <taxon>Ulvophyceae</taxon>
        <taxon>TCBD clade</taxon>
        <taxon>Bryopsidales</taxon>
        <taxon>Halimedineae</taxon>
        <taxon>Caulerpaceae</taxon>
        <taxon>Caulerpa</taxon>
    </lineage>
</organism>
<proteinExistence type="predicted"/>
<sequence>MIQSKKLSEYKKNLKLSSNQKQILVGLLLGDGHLETQNNGRTFRLLIEQSLVHADYCDYLYSIFSNWTLTPPKIYTRKNGLKSKKFKTVSHPSFRFYGFQFYETKSYKKRKKLPKLITRWLTAQSIAYWFMDDGSWKSKTSYGIILNTQNFYLKEVRILCEILKNKWDLNCWPRKQKNKYYNKIYYQIYISGSCCSKFVQLIYPYLIDSMLNKLPPPYLKKLREHSCLKGNGGLQRFPQTGRKSVVECKGKRKLDCKTYKSTRGESRP</sequence>
<keyword evidence="2" id="KW-0540">Nuclease</keyword>
<keyword evidence="2" id="KW-0934">Plastid</keyword>
<accession>A0A6B9VWK2</accession>
<dbReference type="InterPro" id="IPR052500">
    <property type="entry name" value="Chloro/Mito_RNA_Process"/>
</dbReference>
<keyword evidence="2" id="KW-0150">Chloroplast</keyword>
<evidence type="ECO:0000259" key="1">
    <source>
        <dbReference type="Pfam" id="PF03161"/>
    </source>
</evidence>
<dbReference type="GO" id="GO:0000373">
    <property type="term" value="P:Group II intron splicing"/>
    <property type="evidence" value="ECO:0007669"/>
    <property type="project" value="TreeGrafter"/>
</dbReference>